<organism evidence="1 2">
    <name type="scientific">Solea senegalensis</name>
    <name type="common">Senegalese sole</name>
    <dbReference type="NCBI Taxonomy" id="28829"/>
    <lineage>
        <taxon>Eukaryota</taxon>
        <taxon>Metazoa</taxon>
        <taxon>Chordata</taxon>
        <taxon>Craniata</taxon>
        <taxon>Vertebrata</taxon>
        <taxon>Euteleostomi</taxon>
        <taxon>Actinopterygii</taxon>
        <taxon>Neopterygii</taxon>
        <taxon>Teleostei</taxon>
        <taxon>Neoteleostei</taxon>
        <taxon>Acanthomorphata</taxon>
        <taxon>Carangaria</taxon>
        <taxon>Pleuronectiformes</taxon>
        <taxon>Pleuronectoidei</taxon>
        <taxon>Soleidae</taxon>
        <taxon>Solea</taxon>
    </lineage>
</organism>
<comment type="caution">
    <text evidence="1">The sequence shown here is derived from an EMBL/GenBank/DDBJ whole genome shotgun (WGS) entry which is preliminary data.</text>
</comment>
<reference evidence="1 2" key="1">
    <citation type="journal article" date="2021" name="Sci. Rep.">
        <title>Chromosome anchoring in Senegalese sole (Solea senegalensis) reveals sex-associated markers and genome rearrangements in flatfish.</title>
        <authorList>
            <person name="Guerrero-Cozar I."/>
            <person name="Gomez-Garrido J."/>
            <person name="Berbel C."/>
            <person name="Martinez-Blanch J.F."/>
            <person name="Alioto T."/>
            <person name="Claros M.G."/>
            <person name="Gagnaire P.A."/>
            <person name="Manchado M."/>
        </authorList>
    </citation>
    <scope>NUCLEOTIDE SEQUENCE [LARGE SCALE GENOMIC DNA]</scope>
    <source>
        <strain evidence="1">Sse05_10M</strain>
    </source>
</reference>
<name>A0AAV6SMA9_SOLSE</name>
<dbReference type="Proteomes" id="UP000693946">
    <property type="component" value="Linkage Group LG12"/>
</dbReference>
<gene>
    <name evidence="1" type="ORF">JOB18_024219</name>
</gene>
<evidence type="ECO:0000313" key="1">
    <source>
        <dbReference type="EMBL" id="KAG7518090.1"/>
    </source>
</evidence>
<keyword evidence="2" id="KW-1185">Reference proteome</keyword>
<proteinExistence type="predicted"/>
<protein>
    <submittedName>
        <fullName evidence="1">Uncharacterized protein</fullName>
    </submittedName>
</protein>
<dbReference type="AlphaFoldDB" id="A0AAV6SMA9"/>
<sequence>MENPEKTREQVASTGDMDVENILKGLDYLTNSMNQIALRTQLKQCDLIICIGCPDKPAFLRGSEAAAPSLTLVRGMKNGGNGRELRGST</sequence>
<evidence type="ECO:0000313" key="2">
    <source>
        <dbReference type="Proteomes" id="UP000693946"/>
    </source>
</evidence>
<accession>A0AAV6SMA9</accession>
<dbReference type="EMBL" id="JAGKHQ010000004">
    <property type="protein sequence ID" value="KAG7518090.1"/>
    <property type="molecule type" value="Genomic_DNA"/>
</dbReference>